<dbReference type="Pfam" id="PF01636">
    <property type="entry name" value="APH"/>
    <property type="match status" value="1"/>
</dbReference>
<gene>
    <name evidence="3" type="ORF">J2S35_000389</name>
</gene>
<dbReference type="InterPro" id="IPR002575">
    <property type="entry name" value="Aminoglycoside_PTrfase"/>
</dbReference>
<feature type="compositionally biased region" description="Low complexity" evidence="1">
    <location>
        <begin position="329"/>
        <end position="348"/>
    </location>
</feature>
<reference evidence="3" key="1">
    <citation type="submission" date="2023-07" db="EMBL/GenBank/DDBJ databases">
        <title>Sequencing the genomes of 1000 actinobacteria strains.</title>
        <authorList>
            <person name="Klenk H.-P."/>
        </authorList>
    </citation>
    <scope>NUCLEOTIDE SEQUENCE</scope>
    <source>
        <strain evidence="3">DSM 13988</strain>
    </source>
</reference>
<dbReference type="EMBL" id="JAVDUI010000001">
    <property type="protein sequence ID" value="MDR6891449.1"/>
    <property type="molecule type" value="Genomic_DNA"/>
</dbReference>
<dbReference type="AlphaFoldDB" id="A0AAE3YDM5"/>
<dbReference type="SUPFAM" id="SSF56112">
    <property type="entry name" value="Protein kinase-like (PK-like)"/>
    <property type="match status" value="1"/>
</dbReference>
<dbReference type="RefSeq" id="WP_309849256.1">
    <property type="nucleotide sequence ID" value="NZ_BAAAIU010000024.1"/>
</dbReference>
<feature type="region of interest" description="Disordered" evidence="1">
    <location>
        <begin position="305"/>
        <end position="427"/>
    </location>
</feature>
<feature type="compositionally biased region" description="Basic and acidic residues" evidence="1">
    <location>
        <begin position="391"/>
        <end position="413"/>
    </location>
</feature>
<accession>A0AAE3YDM5</accession>
<evidence type="ECO:0000259" key="2">
    <source>
        <dbReference type="Pfam" id="PF01636"/>
    </source>
</evidence>
<keyword evidence="4" id="KW-1185">Reference proteome</keyword>
<comment type="caution">
    <text evidence="3">The sequence shown here is derived from an EMBL/GenBank/DDBJ whole genome shotgun (WGS) entry which is preliminary data.</text>
</comment>
<name>A0AAE3YDM5_9MICC</name>
<dbReference type="Gene3D" id="3.90.1200.10">
    <property type="match status" value="1"/>
</dbReference>
<proteinExistence type="predicted"/>
<organism evidence="3 4">
    <name type="scientific">Falsarthrobacter nasiphocae</name>
    <dbReference type="NCBI Taxonomy" id="189863"/>
    <lineage>
        <taxon>Bacteria</taxon>
        <taxon>Bacillati</taxon>
        <taxon>Actinomycetota</taxon>
        <taxon>Actinomycetes</taxon>
        <taxon>Micrococcales</taxon>
        <taxon>Micrococcaceae</taxon>
        <taxon>Falsarthrobacter</taxon>
    </lineage>
</organism>
<evidence type="ECO:0000313" key="4">
    <source>
        <dbReference type="Proteomes" id="UP001247307"/>
    </source>
</evidence>
<sequence>MTSDENLDALRLAALASAALEGVSIVSVAGLARSEDTVSTQVRAADGERFGVISAETPEASTSLLVESDLLQLVAHHVGDDLVVATPAGRYSRGTLSTVVFKDIASEPLEGSGWERDPECLERVGRALAAIHLMPAHALEDAGLPFYEASEVRSRMLNLLDAAAQTGRVPSALLSRWEGVLDEAGLWRFTPTPVHGDLHEGQFRATADSIHVTGWSELCVADPAQDFAWVMGLDPAHRMAVLDAYSDALARRDHPRDTSLVRRSMFHAEFAVAEYLLTALRSRDDSRVSTASRLLLELARRLDPAATLPAPAEDGADDDAHSPEDGETPPEASAPEPSKPEASVPEASVPGVPEASVPGVPEASAPGASVPEEAANRQDAEPPLEPVGRTLADRVSEKRETHGSHVAEPETTLHRAITPVDVLGTDR</sequence>
<evidence type="ECO:0000256" key="1">
    <source>
        <dbReference type="SAM" id="MobiDB-lite"/>
    </source>
</evidence>
<dbReference type="InterPro" id="IPR011009">
    <property type="entry name" value="Kinase-like_dom_sf"/>
</dbReference>
<feature type="domain" description="Aminoglycoside phosphotransferase" evidence="2">
    <location>
        <begin position="97"/>
        <end position="254"/>
    </location>
</feature>
<evidence type="ECO:0000313" key="3">
    <source>
        <dbReference type="EMBL" id="MDR6891449.1"/>
    </source>
</evidence>
<protein>
    <recommendedName>
        <fullName evidence="2">Aminoglycoside phosphotransferase domain-containing protein</fullName>
    </recommendedName>
</protein>
<dbReference type="Proteomes" id="UP001247307">
    <property type="component" value="Unassembled WGS sequence"/>
</dbReference>